<organism evidence="6 7">
    <name type="scientific">Halocatena salina</name>
    <dbReference type="NCBI Taxonomy" id="2934340"/>
    <lineage>
        <taxon>Archaea</taxon>
        <taxon>Methanobacteriati</taxon>
        <taxon>Methanobacteriota</taxon>
        <taxon>Stenosarchaea group</taxon>
        <taxon>Halobacteria</taxon>
        <taxon>Halobacteriales</taxon>
        <taxon>Natronomonadaceae</taxon>
        <taxon>Halocatena</taxon>
    </lineage>
</organism>
<keyword evidence="1" id="KW-0808">Transferase</keyword>
<gene>
    <name evidence="6" type="primary">cas10</name>
    <name evidence="6" type="ORF">MW046_11020</name>
</gene>
<dbReference type="RefSeq" id="WP_247993154.1">
    <property type="nucleotide sequence ID" value="NZ_CP096019.1"/>
</dbReference>
<dbReference type="InterPro" id="IPR054767">
    <property type="entry name" value="Cas10-Cmr2_palm2"/>
</dbReference>
<dbReference type="GeneID" id="71928585"/>
<dbReference type="InterPro" id="IPR041062">
    <property type="entry name" value="Csm1_B"/>
</dbReference>
<dbReference type="EMBL" id="CP096019">
    <property type="protein sequence ID" value="UPM42481.1"/>
    <property type="molecule type" value="Genomic_DNA"/>
</dbReference>
<evidence type="ECO:0000313" key="7">
    <source>
        <dbReference type="Proteomes" id="UP000831768"/>
    </source>
</evidence>
<dbReference type="NCBIfam" id="TIGR02578">
    <property type="entry name" value="cas_TM1811_Csm1"/>
    <property type="match status" value="1"/>
</dbReference>
<dbReference type="InterPro" id="IPR043128">
    <property type="entry name" value="Rev_trsase/Diguanyl_cyclase"/>
</dbReference>
<dbReference type="InterPro" id="IPR052117">
    <property type="entry name" value="Cas10/Csm1_subtype-III-A"/>
</dbReference>
<accession>A0A8U0A040</accession>
<evidence type="ECO:0000259" key="4">
    <source>
        <dbReference type="Pfam" id="PF18211"/>
    </source>
</evidence>
<proteinExistence type="predicted"/>
<dbReference type="AlphaFoldDB" id="A0A8U0A040"/>
<keyword evidence="3" id="KW-0051">Antiviral defense</keyword>
<dbReference type="Proteomes" id="UP000831768">
    <property type="component" value="Chromosome"/>
</dbReference>
<evidence type="ECO:0000256" key="3">
    <source>
        <dbReference type="ARBA" id="ARBA00023118"/>
    </source>
</evidence>
<dbReference type="KEGG" id="haad:MW046_11020"/>
<sequence length="818" mass="91241">MTASAPSYQLACLFSEIGRLRSRTNPDLDHAEQTVTFLRERIGDDRAARLVELHHADSMPRGISEDLRREALVVRAASQLASDHGSVDTDEKPIRLQSVFNAVSEDEIRDTYPLSKLSIDRETLFPKSAGDHSQTAEFGYEKLWNRLTEEIKQGDSYETLVHLLEKYTWCVPAFPDTPALSLYDHLRTTAAIGVALCRSDLEASDIRAIANETESTNGDGKRSCFTLVKGDLSGIQSFLHRMKNADDAQDNIAKRMRGRSTQLWLLTESLSTLFLEQMELPSTSVIWSGGGQFYAVVPPIETDSETDAVSEQLAEFERGINTELFERFAGELSFVVGRADADGSADSFDGLFERVARDSDRRKLRKGKSIASVYETPIIDEWNDEPRFEPCQICGGDKPHGEDRCHECETQEAIGKELPDSGILRLEFESDPDSRDDDQFQFGRELSDGPVCWQFASTAGTADRVYSVNSTERPGSIDPWGFVSAGTTVPYDGGISRVWSFPEQAQLARSEEAFNHVVKMDIDDLGQTISSAMDHGPARLGAVGRTLSLFFEGYLNELAKECSYVHAVDLCSECEKQLEEMDERTVEHRRECEPDEASYYRLTDEQDVPHEECVERIPPIYIGFSGGDDLFFVGPWDEAVDFGREIRAQLAAYCSETLTISGGFYRMKPKYPIGRAIEHAEERLERAKSFPDGAGEKNAAWLFGETQSWVSDSDPSMLDLIDLGQELETLIADETLSRSFLHTLLELGQDIDSAGVGPEPVPTGVKRTWTVKYALARHVAGEQEDDLTDVIEDGLEDDIVRSLSQITVPISWAALTTR</sequence>
<dbReference type="Pfam" id="PF22335">
    <property type="entry name" value="Cas10-Cmr2_palm2"/>
    <property type="match status" value="1"/>
</dbReference>
<protein>
    <submittedName>
        <fullName evidence="6">Type III-A CRISPR-associated protein Cas10/Csm1</fullName>
    </submittedName>
</protein>
<feature type="domain" description="Cas10/Cmr2 second palm" evidence="5">
    <location>
        <begin position="517"/>
        <end position="689"/>
    </location>
</feature>
<name>A0A8U0A040_9EURY</name>
<reference evidence="6" key="1">
    <citation type="submission" date="2022-04" db="EMBL/GenBank/DDBJ databases">
        <title>Halocatena sp. nov., isolated from a salt lake.</title>
        <authorList>
            <person name="Cui H.-L."/>
        </authorList>
    </citation>
    <scope>NUCLEOTIDE SEQUENCE</scope>
    <source>
        <strain evidence="6">AD-1</strain>
    </source>
</reference>
<dbReference type="Pfam" id="PF18211">
    <property type="entry name" value="Csm1_B"/>
    <property type="match status" value="1"/>
</dbReference>
<dbReference type="PANTHER" id="PTHR36528">
    <property type="entry name" value="CRISPR SYSTEM SINGLE-STRAND-SPECIFIC DEOXYRIBONUCLEASE CAS10/CSM1 (SUBTYPE III-A)"/>
    <property type="match status" value="1"/>
</dbReference>
<keyword evidence="7" id="KW-1185">Reference proteome</keyword>
<dbReference type="PANTHER" id="PTHR36528:SF1">
    <property type="entry name" value="CRISPR SYSTEM SINGLE-STRAND-SPECIFIC DEOXYRIBONUCLEASE CAS10_CSM1 (SUBTYPE III-A)"/>
    <property type="match status" value="1"/>
</dbReference>
<evidence type="ECO:0000256" key="1">
    <source>
        <dbReference type="ARBA" id="ARBA00022679"/>
    </source>
</evidence>
<dbReference type="InterPro" id="IPR013408">
    <property type="entry name" value="Cas10/Csm1"/>
</dbReference>
<dbReference type="GO" id="GO:0016740">
    <property type="term" value="F:transferase activity"/>
    <property type="evidence" value="ECO:0007669"/>
    <property type="project" value="UniProtKB-KW"/>
</dbReference>
<dbReference type="Gene3D" id="3.30.70.270">
    <property type="match status" value="1"/>
</dbReference>
<evidence type="ECO:0000259" key="5">
    <source>
        <dbReference type="Pfam" id="PF22335"/>
    </source>
</evidence>
<dbReference type="GO" id="GO:0000166">
    <property type="term" value="F:nucleotide binding"/>
    <property type="evidence" value="ECO:0007669"/>
    <property type="project" value="UniProtKB-KW"/>
</dbReference>
<feature type="domain" description="Csm1 subunit" evidence="4">
    <location>
        <begin position="251"/>
        <end position="340"/>
    </location>
</feature>
<dbReference type="GO" id="GO:0051607">
    <property type="term" value="P:defense response to virus"/>
    <property type="evidence" value="ECO:0007669"/>
    <property type="project" value="UniProtKB-KW"/>
</dbReference>
<evidence type="ECO:0000313" key="6">
    <source>
        <dbReference type="EMBL" id="UPM42481.1"/>
    </source>
</evidence>
<keyword evidence="2" id="KW-0547">Nucleotide-binding</keyword>
<evidence type="ECO:0000256" key="2">
    <source>
        <dbReference type="ARBA" id="ARBA00022741"/>
    </source>
</evidence>